<keyword evidence="3" id="KW-1133">Transmembrane helix</keyword>
<evidence type="ECO:0000313" key="6">
    <source>
        <dbReference type="EMBL" id="TDC26943.1"/>
    </source>
</evidence>
<keyword evidence="4" id="KW-0472">Membrane</keyword>
<dbReference type="OrthoDB" id="3508456at2"/>
<evidence type="ECO:0000256" key="1">
    <source>
        <dbReference type="ARBA" id="ARBA00004167"/>
    </source>
</evidence>
<reference evidence="6 7" key="1">
    <citation type="submission" date="2019-03" db="EMBL/GenBank/DDBJ databases">
        <title>Draft genome sequences of novel Actinobacteria.</title>
        <authorList>
            <person name="Sahin N."/>
            <person name="Ay H."/>
            <person name="Saygin H."/>
        </authorList>
    </citation>
    <scope>NUCLEOTIDE SEQUENCE [LARGE SCALE GENOMIC DNA]</scope>
    <source>
        <strain evidence="6 7">JCM 30547</strain>
    </source>
</reference>
<feature type="compositionally biased region" description="Low complexity" evidence="5">
    <location>
        <begin position="37"/>
        <end position="52"/>
    </location>
</feature>
<comment type="caution">
    <text evidence="6">The sequence shown here is derived from an EMBL/GenBank/DDBJ whole genome shotgun (WGS) entry which is preliminary data.</text>
</comment>
<dbReference type="AlphaFoldDB" id="A0A4R4PX68"/>
<sequence>MTVVGVIVVGVVGLVGVSSALKQNGSDDGPYSSRPNPTYSSTYGSSPSYSPTMERPTARATNPPSRPPTTKPVVRPTAPRTTPTKKPVVVSNLDVVARNRLYKAGAMRSVNCKESKARPSTYAGATANYKNLWNCLNRAWPSMVTKSGSKFRPPSVRTFTGTITTPCGGWNDSGPPFYCPSTETIYMNLTEDVGNYNQYPQNSPRVWARMWMLHQFAHEYGHHVQQLTGIMSASWRMEYQAPSTAKELEISRRLELQASCFSDIFIGANRNSYPIKGQSAKEWRWLIGNVTDKKNDHGDAANHKYWALRGFNSRSPSACNTYVVSPKKVQ</sequence>
<dbReference type="EMBL" id="SMKA01000101">
    <property type="protein sequence ID" value="TDC26943.1"/>
    <property type="molecule type" value="Genomic_DNA"/>
</dbReference>
<evidence type="ECO:0000313" key="7">
    <source>
        <dbReference type="Proteomes" id="UP000295075"/>
    </source>
</evidence>
<comment type="subcellular location">
    <subcellularLocation>
        <location evidence="1">Membrane</location>
        <topology evidence="1">Single-pass membrane protein</topology>
    </subcellularLocation>
</comment>
<evidence type="ECO:0000256" key="5">
    <source>
        <dbReference type="SAM" id="MobiDB-lite"/>
    </source>
</evidence>
<evidence type="ECO:0000256" key="4">
    <source>
        <dbReference type="ARBA" id="ARBA00023136"/>
    </source>
</evidence>
<evidence type="ECO:0000256" key="3">
    <source>
        <dbReference type="ARBA" id="ARBA00022989"/>
    </source>
</evidence>
<dbReference type="Proteomes" id="UP000295075">
    <property type="component" value="Unassembled WGS sequence"/>
</dbReference>
<dbReference type="PANTHER" id="PTHR30168">
    <property type="entry name" value="PUTATIVE MEMBRANE PROTEIN YPFJ"/>
    <property type="match status" value="1"/>
</dbReference>
<feature type="compositionally biased region" description="Low complexity" evidence="5">
    <location>
        <begin position="71"/>
        <end position="87"/>
    </location>
</feature>
<evidence type="ECO:0000256" key="2">
    <source>
        <dbReference type="ARBA" id="ARBA00022692"/>
    </source>
</evidence>
<proteinExistence type="predicted"/>
<dbReference type="PANTHER" id="PTHR30168:SF0">
    <property type="entry name" value="INNER MEMBRANE PROTEIN"/>
    <property type="match status" value="1"/>
</dbReference>
<feature type="region of interest" description="Disordered" evidence="5">
    <location>
        <begin position="21"/>
        <end position="87"/>
    </location>
</feature>
<protein>
    <recommendedName>
        <fullName evidence="8">Metalloprotease</fullName>
    </recommendedName>
</protein>
<dbReference type="Pfam" id="PF04228">
    <property type="entry name" value="Zn_peptidase"/>
    <property type="match status" value="1"/>
</dbReference>
<keyword evidence="2" id="KW-0812">Transmembrane</keyword>
<keyword evidence="7" id="KW-1185">Reference proteome</keyword>
<accession>A0A4R4PX68</accession>
<evidence type="ECO:0008006" key="8">
    <source>
        <dbReference type="Google" id="ProtNLM"/>
    </source>
</evidence>
<dbReference type="InterPro" id="IPR007343">
    <property type="entry name" value="Uncharacterised_pept_Zn_put"/>
</dbReference>
<gene>
    <name evidence="6" type="ORF">E1261_21515</name>
</gene>
<organism evidence="6 7">
    <name type="scientific">Kribbella albertanoniae</name>
    <dbReference type="NCBI Taxonomy" id="1266829"/>
    <lineage>
        <taxon>Bacteria</taxon>
        <taxon>Bacillati</taxon>
        <taxon>Actinomycetota</taxon>
        <taxon>Actinomycetes</taxon>
        <taxon>Propionibacteriales</taxon>
        <taxon>Kribbellaceae</taxon>
        <taxon>Kribbella</taxon>
    </lineage>
</organism>
<dbReference type="GO" id="GO:0016020">
    <property type="term" value="C:membrane"/>
    <property type="evidence" value="ECO:0007669"/>
    <property type="project" value="UniProtKB-SubCell"/>
</dbReference>
<name>A0A4R4PX68_9ACTN</name>